<dbReference type="InterPro" id="IPR029060">
    <property type="entry name" value="PIN-like_dom_sf"/>
</dbReference>
<name>A0ABY6FLQ6_9PSED</name>
<dbReference type="InterPro" id="IPR016541">
    <property type="entry name" value="UCP008505"/>
</dbReference>
<gene>
    <name evidence="1" type="ORF">K3169_13880</name>
</gene>
<evidence type="ECO:0000313" key="2">
    <source>
        <dbReference type="Proteomes" id="UP001063228"/>
    </source>
</evidence>
<sequence>MWAFDASSMIYAWDNYPFKQFPGLWNWLGNQISHGLVAVPLVAYDEITHKTPDCGQWLSERGVNVLHPNTAILQTAARIKSLLGIDGDHYGGGVGENDLIIISSADCNGLILVSNEKIQISLPKLMANYKIPAVCNLKKPPVVCVDFLEFMKRSNAVF</sequence>
<dbReference type="EMBL" id="CP081201">
    <property type="protein sequence ID" value="UXZ98873.1"/>
    <property type="molecule type" value="Genomic_DNA"/>
</dbReference>
<protein>
    <submittedName>
        <fullName evidence="1">DUF4411 family protein</fullName>
    </submittedName>
</protein>
<accession>A0ABY6FLQ6</accession>
<evidence type="ECO:0000313" key="1">
    <source>
        <dbReference type="EMBL" id="UXZ98873.1"/>
    </source>
</evidence>
<dbReference type="Proteomes" id="UP001063228">
    <property type="component" value="Chromosome"/>
</dbReference>
<dbReference type="Pfam" id="PF14367">
    <property type="entry name" value="DUF4411"/>
    <property type="match status" value="1"/>
</dbReference>
<organism evidence="1 2">
    <name type="scientific">Pseudomonas phytophila</name>
    <dbReference type="NCBI Taxonomy" id="2867264"/>
    <lineage>
        <taxon>Bacteria</taxon>
        <taxon>Pseudomonadati</taxon>
        <taxon>Pseudomonadota</taxon>
        <taxon>Gammaproteobacteria</taxon>
        <taxon>Pseudomonadales</taxon>
        <taxon>Pseudomonadaceae</taxon>
        <taxon>Pseudomonas</taxon>
    </lineage>
</organism>
<proteinExistence type="predicted"/>
<reference evidence="1" key="1">
    <citation type="submission" date="2021-08" db="EMBL/GenBank/DDBJ databases">
        <title>Complete genome sequence of Pseudomonas phytophila.</title>
        <authorList>
            <person name="Weir B.S."/>
            <person name="Templeton M.D."/>
            <person name="Arshed S."/>
            <person name="Andersen M.T."/>
            <person name="Jayaraman J."/>
        </authorList>
    </citation>
    <scope>NUCLEOTIDE SEQUENCE</scope>
    <source>
        <strain evidence="1">ICMP 23753</strain>
    </source>
</reference>
<keyword evidence="2" id="KW-1185">Reference proteome</keyword>
<dbReference type="RefSeq" id="WP_263272010.1">
    <property type="nucleotide sequence ID" value="NZ_CP081201.1"/>
</dbReference>
<dbReference type="SUPFAM" id="SSF88723">
    <property type="entry name" value="PIN domain-like"/>
    <property type="match status" value="1"/>
</dbReference>